<dbReference type="RefSeq" id="WP_158257309.1">
    <property type="nucleotide sequence ID" value="NZ_PTJD01000015.1"/>
</dbReference>
<evidence type="ECO:0000313" key="2">
    <source>
        <dbReference type="EMBL" id="PPK92288.1"/>
    </source>
</evidence>
<proteinExistence type="predicted"/>
<organism evidence="2 3">
    <name type="scientific">Kineococcus xinjiangensis</name>
    <dbReference type="NCBI Taxonomy" id="512762"/>
    <lineage>
        <taxon>Bacteria</taxon>
        <taxon>Bacillati</taxon>
        <taxon>Actinomycetota</taxon>
        <taxon>Actinomycetes</taxon>
        <taxon>Kineosporiales</taxon>
        <taxon>Kineosporiaceae</taxon>
        <taxon>Kineococcus</taxon>
    </lineage>
</organism>
<accession>A0A2S6IDI9</accession>
<dbReference type="EMBL" id="PTJD01000015">
    <property type="protein sequence ID" value="PPK92288.1"/>
    <property type="molecule type" value="Genomic_DNA"/>
</dbReference>
<evidence type="ECO:0000313" key="3">
    <source>
        <dbReference type="Proteomes" id="UP000239485"/>
    </source>
</evidence>
<dbReference type="AlphaFoldDB" id="A0A2S6IDI9"/>
<comment type="caution">
    <text evidence="2">The sequence shown here is derived from an EMBL/GenBank/DDBJ whole genome shotgun (WGS) entry which is preliminary data.</text>
</comment>
<sequence length="54" mass="5469">MSEQVDDIPDNDPDAAGLNTHAGQPSIEDVIADSETGDTGTHVGADSDEEQGGS</sequence>
<evidence type="ECO:0000256" key="1">
    <source>
        <dbReference type="SAM" id="MobiDB-lite"/>
    </source>
</evidence>
<feature type="region of interest" description="Disordered" evidence="1">
    <location>
        <begin position="1"/>
        <end position="54"/>
    </location>
</feature>
<gene>
    <name evidence="2" type="ORF">CLV92_11534</name>
</gene>
<protein>
    <submittedName>
        <fullName evidence="2">Uncharacterized protein</fullName>
    </submittedName>
</protein>
<name>A0A2S6IDI9_9ACTN</name>
<reference evidence="2 3" key="1">
    <citation type="submission" date="2018-02" db="EMBL/GenBank/DDBJ databases">
        <title>Genomic Encyclopedia of Archaeal and Bacterial Type Strains, Phase II (KMG-II): from individual species to whole genera.</title>
        <authorList>
            <person name="Goeker M."/>
        </authorList>
    </citation>
    <scope>NUCLEOTIDE SEQUENCE [LARGE SCALE GENOMIC DNA]</scope>
    <source>
        <strain evidence="2 3">DSM 22857</strain>
    </source>
</reference>
<feature type="compositionally biased region" description="Acidic residues" evidence="1">
    <location>
        <begin position="1"/>
        <end position="13"/>
    </location>
</feature>
<dbReference type="Proteomes" id="UP000239485">
    <property type="component" value="Unassembled WGS sequence"/>
</dbReference>
<keyword evidence="3" id="KW-1185">Reference proteome</keyword>